<dbReference type="GO" id="GO:0005829">
    <property type="term" value="C:cytosol"/>
    <property type="evidence" value="ECO:0007669"/>
    <property type="project" value="TreeGrafter"/>
</dbReference>
<dbReference type="AlphaFoldDB" id="A0A8J5LLJ4"/>
<dbReference type="EMBL" id="JACMSC010000006">
    <property type="protein sequence ID" value="KAG6517354.1"/>
    <property type="molecule type" value="Genomic_DNA"/>
</dbReference>
<gene>
    <name evidence="3" type="ORF">ZIOFF_020739</name>
</gene>
<reference evidence="3 4" key="1">
    <citation type="submission" date="2020-08" db="EMBL/GenBank/DDBJ databases">
        <title>Plant Genome Project.</title>
        <authorList>
            <person name="Zhang R.-G."/>
        </authorList>
    </citation>
    <scope>NUCLEOTIDE SEQUENCE [LARGE SCALE GENOMIC DNA]</scope>
    <source>
        <tissue evidence="3">Rhizome</tissue>
    </source>
</reference>
<feature type="region of interest" description="Disordered" evidence="2">
    <location>
        <begin position="124"/>
        <end position="143"/>
    </location>
</feature>
<dbReference type="FunFam" id="1.20.5.430:FF:000003">
    <property type="entry name" value="Heat shock factor binding protein"/>
    <property type="match status" value="1"/>
</dbReference>
<dbReference type="PANTHER" id="PTHR19424:SF0">
    <property type="entry name" value="HEAT SHOCK FACTOR BINDING PROTEIN 1"/>
    <property type="match status" value="1"/>
</dbReference>
<feature type="region of interest" description="Disordered" evidence="2">
    <location>
        <begin position="187"/>
        <end position="210"/>
    </location>
</feature>
<dbReference type="Proteomes" id="UP000734854">
    <property type="component" value="Unassembled WGS sequence"/>
</dbReference>
<organism evidence="3 4">
    <name type="scientific">Zingiber officinale</name>
    <name type="common">Ginger</name>
    <name type="synonym">Amomum zingiber</name>
    <dbReference type="NCBI Taxonomy" id="94328"/>
    <lineage>
        <taxon>Eukaryota</taxon>
        <taxon>Viridiplantae</taxon>
        <taxon>Streptophyta</taxon>
        <taxon>Embryophyta</taxon>
        <taxon>Tracheophyta</taxon>
        <taxon>Spermatophyta</taxon>
        <taxon>Magnoliopsida</taxon>
        <taxon>Liliopsida</taxon>
        <taxon>Zingiberales</taxon>
        <taxon>Zingiberaceae</taxon>
        <taxon>Zingiber</taxon>
    </lineage>
</organism>
<dbReference type="GO" id="GO:0005634">
    <property type="term" value="C:nucleus"/>
    <property type="evidence" value="ECO:0007669"/>
    <property type="project" value="TreeGrafter"/>
</dbReference>
<evidence type="ECO:0000313" key="4">
    <source>
        <dbReference type="Proteomes" id="UP000734854"/>
    </source>
</evidence>
<evidence type="ECO:0000256" key="2">
    <source>
        <dbReference type="SAM" id="MobiDB-lite"/>
    </source>
</evidence>
<evidence type="ECO:0000256" key="1">
    <source>
        <dbReference type="ARBA" id="ARBA00006349"/>
    </source>
</evidence>
<dbReference type="GO" id="GO:0003714">
    <property type="term" value="F:transcription corepressor activity"/>
    <property type="evidence" value="ECO:0007669"/>
    <property type="project" value="InterPro"/>
</dbReference>
<dbReference type="PANTHER" id="PTHR19424">
    <property type="entry name" value="HEAT SHOCK FACTOR BINDING PROTEIN 1"/>
    <property type="match status" value="1"/>
</dbReference>
<dbReference type="InterPro" id="IPR009643">
    <property type="entry name" value="HS1-bd"/>
</dbReference>
<keyword evidence="4" id="KW-1185">Reference proteome</keyword>
<comment type="similarity">
    <text evidence="1">Belongs to the HSBP1 family.</text>
</comment>
<feature type="compositionally biased region" description="Basic and acidic residues" evidence="2">
    <location>
        <begin position="195"/>
        <end position="210"/>
    </location>
</feature>
<proteinExistence type="inferred from homology"/>
<dbReference type="Gene3D" id="1.20.5.430">
    <property type="match status" value="1"/>
</dbReference>
<sequence length="210" mass="23629">MSSSEQVVVYYQLKIEWTKSTQICSYLLNETAGEDCRCRDPTEIDEIKRADGGRGGKEATPDLGGFLGFDRRGTQHISMPVKPPWFLAIDAYRVLTNPDSHPWSQQDQSDSKCFLPFKKSRVSTMASTNPVDPKSSNNESKGSTYSTADMMAFLQNLLVQMQIRFQVMSKDIVEQIDEMGSKIDELEKSISGLKTEMDTEPKVKSNPEPQ</sequence>
<protein>
    <submittedName>
        <fullName evidence="3">Uncharacterized protein</fullName>
    </submittedName>
</protein>
<dbReference type="Pfam" id="PF06825">
    <property type="entry name" value="HSBP1"/>
    <property type="match status" value="1"/>
</dbReference>
<dbReference type="GO" id="GO:0070370">
    <property type="term" value="P:cellular heat acclimation"/>
    <property type="evidence" value="ECO:0007669"/>
    <property type="project" value="TreeGrafter"/>
</dbReference>
<comment type="caution">
    <text evidence="3">The sequence shown here is derived from an EMBL/GenBank/DDBJ whole genome shotgun (WGS) entry which is preliminary data.</text>
</comment>
<evidence type="ECO:0000313" key="3">
    <source>
        <dbReference type="EMBL" id="KAG6517354.1"/>
    </source>
</evidence>
<accession>A0A8J5LLJ4</accession>
<name>A0A8J5LLJ4_ZINOF</name>